<reference evidence="2" key="2">
    <citation type="journal article" date="2015" name="Data Brief">
        <title>Shoot transcriptome of the giant reed, Arundo donax.</title>
        <authorList>
            <person name="Barrero R.A."/>
            <person name="Guerrero F.D."/>
            <person name="Moolhuijzen P."/>
            <person name="Goolsby J.A."/>
            <person name="Tidwell J."/>
            <person name="Bellgard S.E."/>
            <person name="Bellgard M.I."/>
        </authorList>
    </citation>
    <scope>NUCLEOTIDE SEQUENCE</scope>
    <source>
        <tissue evidence="2">Shoot tissue taken approximately 20 cm above the soil surface</tissue>
    </source>
</reference>
<reference evidence="2" key="1">
    <citation type="submission" date="2014-09" db="EMBL/GenBank/DDBJ databases">
        <authorList>
            <person name="Magalhaes I.L.F."/>
            <person name="Oliveira U."/>
            <person name="Santos F.R."/>
            <person name="Vidigal T.H.D.A."/>
            <person name="Brescovit A.D."/>
            <person name="Santos A.J."/>
        </authorList>
    </citation>
    <scope>NUCLEOTIDE SEQUENCE</scope>
    <source>
        <tissue evidence="2">Shoot tissue taken approximately 20 cm above the soil surface</tissue>
    </source>
</reference>
<keyword evidence="1" id="KW-1133">Transmembrane helix</keyword>
<sequence length="46" mass="5783">MLITLYVICFNSFTYYLDSLSYCWFYYLFLLFIISIILVVVFWLYR</sequence>
<keyword evidence="1" id="KW-0472">Membrane</keyword>
<evidence type="ECO:0000256" key="1">
    <source>
        <dbReference type="SAM" id="Phobius"/>
    </source>
</evidence>
<name>A0A0A9FU47_ARUDO</name>
<evidence type="ECO:0000313" key="2">
    <source>
        <dbReference type="EMBL" id="JAE14759.1"/>
    </source>
</evidence>
<organism evidence="2">
    <name type="scientific">Arundo donax</name>
    <name type="common">Giant reed</name>
    <name type="synonym">Donax arundinaceus</name>
    <dbReference type="NCBI Taxonomy" id="35708"/>
    <lineage>
        <taxon>Eukaryota</taxon>
        <taxon>Viridiplantae</taxon>
        <taxon>Streptophyta</taxon>
        <taxon>Embryophyta</taxon>
        <taxon>Tracheophyta</taxon>
        <taxon>Spermatophyta</taxon>
        <taxon>Magnoliopsida</taxon>
        <taxon>Liliopsida</taxon>
        <taxon>Poales</taxon>
        <taxon>Poaceae</taxon>
        <taxon>PACMAD clade</taxon>
        <taxon>Arundinoideae</taxon>
        <taxon>Arundineae</taxon>
        <taxon>Arundo</taxon>
    </lineage>
</organism>
<dbReference type="AlphaFoldDB" id="A0A0A9FU47"/>
<accession>A0A0A9FU47</accession>
<feature type="transmembrane region" description="Helical" evidence="1">
    <location>
        <begin position="24"/>
        <end position="45"/>
    </location>
</feature>
<proteinExistence type="predicted"/>
<keyword evidence="1" id="KW-0812">Transmembrane</keyword>
<protein>
    <submittedName>
        <fullName evidence="2">Uncharacterized protein</fullName>
    </submittedName>
</protein>
<dbReference type="EMBL" id="GBRH01183137">
    <property type="protein sequence ID" value="JAE14759.1"/>
    <property type="molecule type" value="Transcribed_RNA"/>
</dbReference>